<evidence type="ECO:0000256" key="7">
    <source>
        <dbReference type="ARBA" id="ARBA00022806"/>
    </source>
</evidence>
<dbReference type="Pfam" id="PF03796">
    <property type="entry name" value="DnaB_C"/>
    <property type="match status" value="1"/>
</dbReference>
<dbReference type="GO" id="GO:0005524">
    <property type="term" value="F:ATP binding"/>
    <property type="evidence" value="ECO:0007669"/>
    <property type="project" value="UniProtKB-UniRule"/>
</dbReference>
<sequence>MKSNKLFHQKINTFSQNLQVLPHSLEAEQSLLGGLMLDNDYWDSISDRIVADDFFTQSHKLIFKEMQYLLQSGHPIDLITLSESLEQKGKLEIIGRFSYLAELSKNTPSTANITAYADIIKERSIFREIILTANKIIEKSYNPRGKTSEELLDYAESSVFKISEKKLKKNSGPKNVEEILNSTISTIEKMYQTPYHGVTGINTGYKDLNKKTSGLQTSDLIIIAARPSMGKTTFAMNLCENVAMIYDKPVLIFSLEMSGEQIMMRMLASLSRVDQTQIRTGQLDDEDWSRLSGTINILLKKKNMFIDDSTGLTPTEIRSRARRIYRENKGLSLIMVDYLQLMRVPSFGENRNLEIAEISRTLKSLAKELKVPIIALSQLNRSLEQRSDKRPVNSDLRESGSLEQDADLIMFIYRDEIYHENSELKGIAEVIIGKQRNGPIGTIKLTFNGHWSRFDNYSNRNHKN</sequence>
<dbReference type="GO" id="GO:0005829">
    <property type="term" value="C:cytosol"/>
    <property type="evidence" value="ECO:0007669"/>
    <property type="project" value="TreeGrafter"/>
</dbReference>
<comment type="similarity">
    <text evidence="1 14">Belongs to the helicase family. DnaB subfamily.</text>
</comment>
<dbReference type="InterPro" id="IPR007692">
    <property type="entry name" value="DNA_helicase_DnaB"/>
</dbReference>
<dbReference type="CDD" id="cd00984">
    <property type="entry name" value="DnaB_C"/>
    <property type="match status" value="1"/>
</dbReference>
<dbReference type="GO" id="GO:0006269">
    <property type="term" value="P:DNA replication, synthesis of primer"/>
    <property type="evidence" value="ECO:0007669"/>
    <property type="project" value="UniProtKB-UniRule"/>
</dbReference>
<dbReference type="InterPro" id="IPR007693">
    <property type="entry name" value="DNA_helicase_DnaB-like_N"/>
</dbReference>
<dbReference type="OrthoDB" id="9773982at2"/>
<evidence type="ECO:0000259" key="15">
    <source>
        <dbReference type="PROSITE" id="PS51199"/>
    </source>
</evidence>
<dbReference type="Gene3D" id="3.40.50.300">
    <property type="entry name" value="P-loop containing nucleotide triphosphate hydrolases"/>
    <property type="match status" value="1"/>
</dbReference>
<dbReference type="InterPro" id="IPR003593">
    <property type="entry name" value="AAA+_ATPase"/>
</dbReference>
<keyword evidence="17" id="KW-1185">Reference proteome</keyword>
<dbReference type="SMART" id="SM00382">
    <property type="entry name" value="AAA"/>
    <property type="match status" value="1"/>
</dbReference>
<evidence type="ECO:0000256" key="2">
    <source>
        <dbReference type="ARBA" id="ARBA00011643"/>
    </source>
</evidence>
<accession>A0A4D6XYH6</accession>
<evidence type="ECO:0000256" key="3">
    <source>
        <dbReference type="ARBA" id="ARBA00022515"/>
    </source>
</evidence>
<protein>
    <recommendedName>
        <fullName evidence="13 14">Replicative DNA helicase</fullName>
        <ecNumber evidence="13 14">5.6.2.3</ecNumber>
    </recommendedName>
</protein>
<dbReference type="GO" id="GO:1990077">
    <property type="term" value="C:primosome complex"/>
    <property type="evidence" value="ECO:0007669"/>
    <property type="project" value="UniProtKB-UniRule"/>
</dbReference>
<dbReference type="NCBIfam" id="NF004384">
    <property type="entry name" value="PRK05748.1"/>
    <property type="match status" value="1"/>
</dbReference>
<name>A0A4D6XYH6_9GAMM</name>
<keyword evidence="10" id="KW-0413">Isomerase</keyword>
<dbReference type="FunFam" id="1.10.860.10:FF:000001">
    <property type="entry name" value="Replicative DNA helicase"/>
    <property type="match status" value="1"/>
</dbReference>
<evidence type="ECO:0000256" key="5">
    <source>
        <dbReference type="ARBA" id="ARBA00022741"/>
    </source>
</evidence>
<dbReference type="GO" id="GO:0043139">
    <property type="term" value="F:5'-3' DNA helicase activity"/>
    <property type="evidence" value="ECO:0007669"/>
    <property type="project" value="UniProtKB-EC"/>
</dbReference>
<dbReference type="PROSITE" id="PS51199">
    <property type="entry name" value="SF4_HELICASE"/>
    <property type="match status" value="1"/>
</dbReference>
<dbReference type="GO" id="GO:0003677">
    <property type="term" value="F:DNA binding"/>
    <property type="evidence" value="ECO:0007669"/>
    <property type="project" value="UniProtKB-UniRule"/>
</dbReference>
<dbReference type="EC" id="5.6.2.3" evidence="13 14"/>
<gene>
    <name evidence="16" type="primary">dnaB</name>
    <name evidence="16" type="ORF">D9V65_02235</name>
</gene>
<evidence type="ECO:0000256" key="6">
    <source>
        <dbReference type="ARBA" id="ARBA00022801"/>
    </source>
</evidence>
<reference evidence="16 17" key="1">
    <citation type="submission" date="2018-10" db="EMBL/GenBank/DDBJ databases">
        <title>Comparative functional genomics of the obligate endosymbiont Buchnera aphidicola.</title>
        <authorList>
            <person name="Chong R.A."/>
        </authorList>
    </citation>
    <scope>NUCLEOTIDE SEQUENCE [LARGE SCALE GENOMIC DNA]</scope>
    <source>
        <strain evidence="16 17">Aoe</strain>
    </source>
</reference>
<feature type="domain" description="SF4 helicase" evidence="15">
    <location>
        <begin position="194"/>
        <end position="461"/>
    </location>
</feature>
<evidence type="ECO:0000256" key="10">
    <source>
        <dbReference type="ARBA" id="ARBA00023235"/>
    </source>
</evidence>
<dbReference type="Proteomes" id="UP000298677">
    <property type="component" value="Chromosome"/>
</dbReference>
<dbReference type="InterPro" id="IPR016136">
    <property type="entry name" value="DNA_helicase_N/primase_C"/>
</dbReference>
<evidence type="ECO:0000256" key="4">
    <source>
        <dbReference type="ARBA" id="ARBA00022705"/>
    </source>
</evidence>
<evidence type="ECO:0000256" key="1">
    <source>
        <dbReference type="ARBA" id="ARBA00008428"/>
    </source>
</evidence>
<evidence type="ECO:0000256" key="8">
    <source>
        <dbReference type="ARBA" id="ARBA00022840"/>
    </source>
</evidence>
<comment type="catalytic activity">
    <reaction evidence="12 14">
        <text>ATP + H2O = ADP + phosphate + H(+)</text>
        <dbReference type="Rhea" id="RHEA:13065"/>
        <dbReference type="ChEBI" id="CHEBI:15377"/>
        <dbReference type="ChEBI" id="CHEBI:15378"/>
        <dbReference type="ChEBI" id="CHEBI:30616"/>
        <dbReference type="ChEBI" id="CHEBI:43474"/>
        <dbReference type="ChEBI" id="CHEBI:456216"/>
        <dbReference type="EC" id="5.6.2.3"/>
    </reaction>
</comment>
<evidence type="ECO:0000256" key="9">
    <source>
        <dbReference type="ARBA" id="ARBA00023125"/>
    </source>
</evidence>
<dbReference type="RefSeq" id="WP_158342085.1">
    <property type="nucleotide sequence ID" value="NZ_CP033012.1"/>
</dbReference>
<keyword evidence="3 14" id="KW-0639">Primosome</keyword>
<evidence type="ECO:0000313" key="17">
    <source>
        <dbReference type="Proteomes" id="UP000298677"/>
    </source>
</evidence>
<evidence type="ECO:0000256" key="13">
    <source>
        <dbReference type="NCBIfam" id="TIGR00665"/>
    </source>
</evidence>
<dbReference type="SUPFAM" id="SSF48024">
    <property type="entry name" value="N-terminal domain of DnaB helicase"/>
    <property type="match status" value="1"/>
</dbReference>
<dbReference type="InterPro" id="IPR027417">
    <property type="entry name" value="P-loop_NTPase"/>
</dbReference>
<keyword evidence="6 14" id="KW-0378">Hydrolase</keyword>
<dbReference type="PANTHER" id="PTHR30153">
    <property type="entry name" value="REPLICATIVE DNA HELICASE DNAB"/>
    <property type="match status" value="1"/>
</dbReference>
<comment type="subunit">
    <text evidence="2">Homohexamer.</text>
</comment>
<dbReference type="EMBL" id="CP033012">
    <property type="protein sequence ID" value="QCI19544.1"/>
    <property type="molecule type" value="Genomic_DNA"/>
</dbReference>
<keyword evidence="8 14" id="KW-0067">ATP-binding</keyword>
<dbReference type="GO" id="GO:0016887">
    <property type="term" value="F:ATP hydrolysis activity"/>
    <property type="evidence" value="ECO:0007669"/>
    <property type="project" value="RHEA"/>
</dbReference>
<keyword evidence="7 14" id="KW-0347">Helicase</keyword>
<proteinExistence type="inferred from homology"/>
<evidence type="ECO:0000256" key="12">
    <source>
        <dbReference type="ARBA" id="ARBA00048954"/>
    </source>
</evidence>
<dbReference type="FunFam" id="3.40.50.300:FF:000076">
    <property type="entry name" value="Replicative DNA helicase"/>
    <property type="match status" value="1"/>
</dbReference>
<dbReference type="AlphaFoldDB" id="A0A4D6XYH6"/>
<evidence type="ECO:0000313" key="16">
    <source>
        <dbReference type="EMBL" id="QCI19544.1"/>
    </source>
</evidence>
<keyword evidence="4 14" id="KW-0235">DNA replication</keyword>
<dbReference type="InterPro" id="IPR036185">
    <property type="entry name" value="DNA_heli_DnaB-like_N_sf"/>
</dbReference>
<organism evidence="16 17">
    <name type="scientific">Buchnera aphidicola</name>
    <name type="common">Anoecia oenotherae</name>
    <dbReference type="NCBI Taxonomy" id="1241833"/>
    <lineage>
        <taxon>Bacteria</taxon>
        <taxon>Pseudomonadati</taxon>
        <taxon>Pseudomonadota</taxon>
        <taxon>Gammaproteobacteria</taxon>
        <taxon>Enterobacterales</taxon>
        <taxon>Erwiniaceae</taxon>
        <taxon>Buchnera</taxon>
    </lineage>
</organism>
<dbReference type="SUPFAM" id="SSF52540">
    <property type="entry name" value="P-loop containing nucleoside triphosphate hydrolases"/>
    <property type="match status" value="1"/>
</dbReference>
<keyword evidence="5 14" id="KW-0547">Nucleotide-binding</keyword>
<dbReference type="Pfam" id="PF00772">
    <property type="entry name" value="DnaB"/>
    <property type="match status" value="1"/>
</dbReference>
<comment type="function">
    <text evidence="11 14">The main replicative DNA helicase, it participates in initiation and elongation during chromosome replication. Travels ahead of the DNA replisome, separating dsDNA into templates for DNA synthesis. A processive ATP-dependent 5'-3' DNA helicase it has DNA-dependent ATPase activity.</text>
</comment>
<keyword evidence="9 14" id="KW-0238">DNA-binding</keyword>
<evidence type="ECO:0000256" key="11">
    <source>
        <dbReference type="ARBA" id="ARBA00044932"/>
    </source>
</evidence>
<dbReference type="NCBIfam" id="TIGR00665">
    <property type="entry name" value="DnaB"/>
    <property type="match status" value="1"/>
</dbReference>
<dbReference type="Gene3D" id="1.10.860.10">
    <property type="entry name" value="DNAb Helicase, Chain A"/>
    <property type="match status" value="1"/>
</dbReference>
<evidence type="ECO:0000256" key="14">
    <source>
        <dbReference type="RuleBase" id="RU362085"/>
    </source>
</evidence>
<dbReference type="GO" id="GO:0042802">
    <property type="term" value="F:identical protein binding"/>
    <property type="evidence" value="ECO:0007669"/>
    <property type="project" value="UniProtKB-ARBA"/>
</dbReference>
<dbReference type="PANTHER" id="PTHR30153:SF2">
    <property type="entry name" value="REPLICATIVE DNA HELICASE"/>
    <property type="match status" value="1"/>
</dbReference>
<dbReference type="InterPro" id="IPR007694">
    <property type="entry name" value="DNA_helicase_DnaB-like_C"/>
</dbReference>